<evidence type="ECO:0000313" key="5">
    <source>
        <dbReference type="Proteomes" id="UP000298030"/>
    </source>
</evidence>
<sequence>MASALISIRVEGDKIEIVDQLLLPHVTRYIEINSPEDAHDAIKTMKIRGAPAIASLASLSFSRYLTRALHQVPLPEFLATAEGIRGHVYPILDYLYTARPTAVNLGNATRRLKKLLEDLIAAKEEPKAIVDALIAEGKLVSDEDLGRNKAMAKWGGDWLINRAQPSSPKTLNVLTVCNTGSLATSGYGTALGLITYLHEVGQLDKAYFTQTTPYHQGSRLTALELKTLQIPSVMICDTMVGSLFQHFPIHAVAVGADRIARNGDTANKIGTYNAAVIAARHNIPFIVVAPISTVDLDIESGEKIPIEQRPALEACLVRGAIYPPQGDKVEQAQVMITPTGLEGIYNPSFDVTPAELITAIVTEKGVAVKKDGEKTFDLTPIV</sequence>
<dbReference type="SUPFAM" id="SSF100950">
    <property type="entry name" value="NagB/RpiA/CoA transferase-like"/>
    <property type="match status" value="1"/>
</dbReference>
<dbReference type="GO" id="GO:0005634">
    <property type="term" value="C:nucleus"/>
    <property type="evidence" value="ECO:0007669"/>
    <property type="project" value="UniProtKB-SubCell"/>
</dbReference>
<keyword evidence="1 3" id="KW-0486">Methionine biosynthesis</keyword>
<keyword evidence="3" id="KW-0963">Cytoplasm</keyword>
<dbReference type="Pfam" id="PF01008">
    <property type="entry name" value="IF-2B"/>
    <property type="match status" value="1"/>
</dbReference>
<evidence type="ECO:0000256" key="1">
    <source>
        <dbReference type="ARBA" id="ARBA00023167"/>
    </source>
</evidence>
<dbReference type="InterPro" id="IPR000649">
    <property type="entry name" value="IF-2B-related"/>
</dbReference>
<comment type="function">
    <text evidence="3">Catalyzes the interconversion of methylthioribose-1-phosphate (MTR-1-P) into methylthioribulose-1-phosphate (MTRu-1-P).</text>
</comment>
<dbReference type="STRING" id="71717.A0A4Y7TVP1"/>
<dbReference type="GO" id="GO:0005737">
    <property type="term" value="C:cytoplasm"/>
    <property type="evidence" value="ECO:0007669"/>
    <property type="project" value="UniProtKB-SubCell"/>
</dbReference>
<dbReference type="Gene3D" id="1.20.120.420">
    <property type="entry name" value="translation initiation factor eif-2b, domain 1"/>
    <property type="match status" value="1"/>
</dbReference>
<dbReference type="FunFam" id="3.40.50.10470:FF:000006">
    <property type="entry name" value="Methylthioribose-1-phosphate isomerase"/>
    <property type="match status" value="1"/>
</dbReference>
<dbReference type="InterPro" id="IPR027363">
    <property type="entry name" value="M1Pi_N"/>
</dbReference>
<keyword evidence="2 3" id="KW-0413">Isomerase</keyword>
<dbReference type="FunFam" id="1.20.120.420:FF:000003">
    <property type="entry name" value="Methylthioribose-1-phosphate isomerase"/>
    <property type="match status" value="1"/>
</dbReference>
<dbReference type="AlphaFoldDB" id="A0A4Y7TVP1"/>
<dbReference type="GO" id="GO:0046523">
    <property type="term" value="F:S-methyl-5-thioribose-1-phosphate isomerase activity"/>
    <property type="evidence" value="ECO:0007669"/>
    <property type="project" value="UniProtKB-UniRule"/>
</dbReference>
<dbReference type="NCBIfam" id="TIGR00524">
    <property type="entry name" value="eIF-2B_rel"/>
    <property type="match status" value="1"/>
</dbReference>
<dbReference type="InterPro" id="IPR011559">
    <property type="entry name" value="Initiation_fac_2B_a/b/d"/>
</dbReference>
<evidence type="ECO:0000313" key="4">
    <source>
        <dbReference type="EMBL" id="TEB38250.1"/>
    </source>
</evidence>
<proteinExistence type="inferred from homology"/>
<evidence type="ECO:0000256" key="3">
    <source>
        <dbReference type="HAMAP-Rule" id="MF_03119"/>
    </source>
</evidence>
<protein>
    <recommendedName>
        <fullName evidence="3">Methylthioribose-1-phosphate isomerase</fullName>
        <shortName evidence="3">M1Pi</shortName>
        <shortName evidence="3">MTR-1-P isomerase</shortName>
        <ecNumber evidence="3">5.3.1.23</ecNumber>
    </recommendedName>
    <alternativeName>
        <fullName evidence="3">S-methyl-5-thioribose-1-phosphate isomerase</fullName>
    </alternativeName>
    <alternativeName>
        <fullName evidence="3">Translation initiation factor eIF-2B subunit alpha/beta/delta-like protein</fullName>
    </alternativeName>
</protein>
<keyword evidence="3" id="KW-0028">Amino-acid biosynthesis</keyword>
<dbReference type="EC" id="5.3.1.23" evidence="3"/>
<comment type="catalytic activity">
    <reaction evidence="3">
        <text>5-(methylsulfanyl)-alpha-D-ribose 1-phosphate = 5-(methylsulfanyl)-D-ribulose 1-phosphate</text>
        <dbReference type="Rhea" id="RHEA:19989"/>
        <dbReference type="ChEBI" id="CHEBI:58533"/>
        <dbReference type="ChEBI" id="CHEBI:58548"/>
        <dbReference type="EC" id="5.3.1.23"/>
    </reaction>
</comment>
<accession>A0A4Y7TVP1</accession>
<dbReference type="NCBIfam" id="TIGR00512">
    <property type="entry name" value="salvage_mtnA"/>
    <property type="match status" value="1"/>
</dbReference>
<comment type="pathway">
    <text evidence="3">Amino-acid biosynthesis; L-methionine biosynthesis via salvage pathway; L-methionine from S-methyl-5-thio-alpha-D-ribose 1-phosphate: step 1/6.</text>
</comment>
<name>A0A4Y7TVP1_COPMI</name>
<dbReference type="UniPathway" id="UPA00904">
    <property type="reaction ID" value="UER00874"/>
</dbReference>
<keyword evidence="5" id="KW-1185">Reference proteome</keyword>
<comment type="similarity">
    <text evidence="3">Belongs to the eIF-2B alpha/beta/delta subunits family. MtnA subfamily.</text>
</comment>
<dbReference type="HAMAP" id="MF_01678">
    <property type="entry name" value="Salvage_MtnA"/>
    <property type="match status" value="1"/>
</dbReference>
<feature type="site" description="Transition state stabilizer" evidence="3">
    <location>
        <position position="177"/>
    </location>
</feature>
<reference evidence="4 5" key="1">
    <citation type="journal article" date="2019" name="Nat. Ecol. Evol.">
        <title>Megaphylogeny resolves global patterns of mushroom evolution.</title>
        <authorList>
            <person name="Varga T."/>
            <person name="Krizsan K."/>
            <person name="Foldi C."/>
            <person name="Dima B."/>
            <person name="Sanchez-Garcia M."/>
            <person name="Sanchez-Ramirez S."/>
            <person name="Szollosi G.J."/>
            <person name="Szarkandi J.G."/>
            <person name="Papp V."/>
            <person name="Albert L."/>
            <person name="Andreopoulos W."/>
            <person name="Angelini C."/>
            <person name="Antonin V."/>
            <person name="Barry K.W."/>
            <person name="Bougher N.L."/>
            <person name="Buchanan P."/>
            <person name="Buyck B."/>
            <person name="Bense V."/>
            <person name="Catcheside P."/>
            <person name="Chovatia M."/>
            <person name="Cooper J."/>
            <person name="Damon W."/>
            <person name="Desjardin D."/>
            <person name="Finy P."/>
            <person name="Geml J."/>
            <person name="Haridas S."/>
            <person name="Hughes K."/>
            <person name="Justo A."/>
            <person name="Karasinski D."/>
            <person name="Kautmanova I."/>
            <person name="Kiss B."/>
            <person name="Kocsube S."/>
            <person name="Kotiranta H."/>
            <person name="LaButti K.M."/>
            <person name="Lechner B.E."/>
            <person name="Liimatainen K."/>
            <person name="Lipzen A."/>
            <person name="Lukacs Z."/>
            <person name="Mihaltcheva S."/>
            <person name="Morgado L.N."/>
            <person name="Niskanen T."/>
            <person name="Noordeloos M.E."/>
            <person name="Ohm R.A."/>
            <person name="Ortiz-Santana B."/>
            <person name="Ovrebo C."/>
            <person name="Racz N."/>
            <person name="Riley R."/>
            <person name="Savchenko A."/>
            <person name="Shiryaev A."/>
            <person name="Soop K."/>
            <person name="Spirin V."/>
            <person name="Szebenyi C."/>
            <person name="Tomsovsky M."/>
            <person name="Tulloss R.E."/>
            <person name="Uehling J."/>
            <person name="Grigoriev I.V."/>
            <person name="Vagvolgyi C."/>
            <person name="Papp T."/>
            <person name="Martin F.M."/>
            <person name="Miettinen O."/>
            <person name="Hibbett D.S."/>
            <person name="Nagy L.G."/>
        </authorList>
    </citation>
    <scope>NUCLEOTIDE SEQUENCE [LARGE SCALE GENOMIC DNA]</scope>
    <source>
        <strain evidence="4 5">FP101781</strain>
    </source>
</reference>
<comment type="subcellular location">
    <subcellularLocation>
        <location evidence="3">Cytoplasm</location>
    </subcellularLocation>
    <subcellularLocation>
        <location evidence="3">Nucleus</location>
    </subcellularLocation>
</comment>
<evidence type="ECO:0000256" key="2">
    <source>
        <dbReference type="ARBA" id="ARBA00023235"/>
    </source>
</evidence>
<dbReference type="Proteomes" id="UP000298030">
    <property type="component" value="Unassembled WGS sequence"/>
</dbReference>
<dbReference type="InterPro" id="IPR005251">
    <property type="entry name" value="IF-M1Pi"/>
</dbReference>
<dbReference type="NCBIfam" id="NF004326">
    <property type="entry name" value="PRK05720.1"/>
    <property type="match status" value="1"/>
</dbReference>
<dbReference type="PANTHER" id="PTHR43475:SF1">
    <property type="entry name" value="METHYLTHIORIBOSE-1-PHOSPHATE ISOMERASE"/>
    <property type="match status" value="1"/>
</dbReference>
<dbReference type="Gene3D" id="3.40.50.10470">
    <property type="entry name" value="Translation initiation factor eif-2b, domain 2"/>
    <property type="match status" value="1"/>
</dbReference>
<organism evidence="4 5">
    <name type="scientific">Coprinellus micaceus</name>
    <name type="common">Glistening ink-cap mushroom</name>
    <name type="synonym">Coprinus micaceus</name>
    <dbReference type="NCBI Taxonomy" id="71717"/>
    <lineage>
        <taxon>Eukaryota</taxon>
        <taxon>Fungi</taxon>
        <taxon>Dikarya</taxon>
        <taxon>Basidiomycota</taxon>
        <taxon>Agaricomycotina</taxon>
        <taxon>Agaricomycetes</taxon>
        <taxon>Agaricomycetidae</taxon>
        <taxon>Agaricales</taxon>
        <taxon>Agaricineae</taxon>
        <taxon>Psathyrellaceae</taxon>
        <taxon>Coprinellus</taxon>
    </lineage>
</organism>
<dbReference type="GO" id="GO:0019509">
    <property type="term" value="P:L-methionine salvage from methylthioadenosine"/>
    <property type="evidence" value="ECO:0007669"/>
    <property type="project" value="UniProtKB-UniRule"/>
</dbReference>
<dbReference type="InterPro" id="IPR037171">
    <property type="entry name" value="NagB/RpiA_transferase-like"/>
</dbReference>
<feature type="active site" description="Proton donor" evidence="3">
    <location>
        <position position="257"/>
    </location>
</feature>
<comment type="caution">
    <text evidence="4">The sequence shown here is derived from an EMBL/GenBank/DDBJ whole genome shotgun (WGS) entry which is preliminary data.</text>
</comment>
<dbReference type="PANTHER" id="PTHR43475">
    <property type="entry name" value="METHYLTHIORIBOSE-1-PHOSPHATE ISOMERASE"/>
    <property type="match status" value="1"/>
</dbReference>
<dbReference type="OrthoDB" id="2461at2759"/>
<dbReference type="InterPro" id="IPR042529">
    <property type="entry name" value="IF_2B-like_C"/>
</dbReference>
<dbReference type="EMBL" id="QPFP01000003">
    <property type="protein sequence ID" value="TEB38250.1"/>
    <property type="molecule type" value="Genomic_DNA"/>
</dbReference>
<keyword evidence="3" id="KW-0539">Nucleus</keyword>
<gene>
    <name evidence="3" type="primary">MRI1</name>
    <name evidence="4" type="ORF">FA13DRAFT_1751935</name>
</gene>